<name>A0A3N6RDW7_9CYAN</name>
<proteinExistence type="predicted"/>
<dbReference type="GO" id="GO:0016787">
    <property type="term" value="F:hydrolase activity"/>
    <property type="evidence" value="ECO:0007669"/>
    <property type="project" value="UniProtKB-KW"/>
</dbReference>
<keyword evidence="1" id="KW-0472">Membrane</keyword>
<dbReference type="EMBL" id="RCBY01000272">
    <property type="protein sequence ID" value="RQH26232.1"/>
    <property type="molecule type" value="Genomic_DNA"/>
</dbReference>
<reference evidence="2 3" key="1">
    <citation type="journal article" date="2018" name="ACS Chem. Biol.">
        <title>Ketoreductase domain dysfunction expands chemodiversity: malyngamide biosynthesis in the cyanobacterium Okeania hirsuta.</title>
        <authorList>
            <person name="Moss N.A."/>
            <person name="Leao T."/>
            <person name="Rankin M."/>
            <person name="McCullough T.M."/>
            <person name="Qu P."/>
            <person name="Korobeynikov A."/>
            <person name="Smith J.L."/>
            <person name="Gerwick L."/>
            <person name="Gerwick W.H."/>
        </authorList>
    </citation>
    <scope>NUCLEOTIDE SEQUENCE [LARGE SCALE GENOMIC DNA]</scope>
    <source>
        <strain evidence="2 3">PAB10Feb10-1</strain>
    </source>
</reference>
<comment type="caution">
    <text evidence="2">The sequence shown here is derived from an EMBL/GenBank/DDBJ whole genome shotgun (WGS) entry which is preliminary data.</text>
</comment>
<evidence type="ECO:0000313" key="3">
    <source>
        <dbReference type="Proteomes" id="UP000269154"/>
    </source>
</evidence>
<feature type="transmembrane region" description="Helical" evidence="1">
    <location>
        <begin position="62"/>
        <end position="80"/>
    </location>
</feature>
<feature type="transmembrane region" description="Helical" evidence="1">
    <location>
        <begin position="92"/>
        <end position="111"/>
    </location>
</feature>
<accession>A0A3N6RDW7</accession>
<dbReference type="InterPro" id="IPR007404">
    <property type="entry name" value="YdjM-like"/>
</dbReference>
<dbReference type="Pfam" id="PF04307">
    <property type="entry name" value="YdjM"/>
    <property type="match status" value="1"/>
</dbReference>
<keyword evidence="3" id="KW-1185">Reference proteome</keyword>
<keyword evidence="1" id="KW-1133">Transmembrane helix</keyword>
<organism evidence="2 3">
    <name type="scientific">Okeania hirsuta</name>
    <dbReference type="NCBI Taxonomy" id="1458930"/>
    <lineage>
        <taxon>Bacteria</taxon>
        <taxon>Bacillati</taxon>
        <taxon>Cyanobacteriota</taxon>
        <taxon>Cyanophyceae</taxon>
        <taxon>Oscillatoriophycideae</taxon>
        <taxon>Oscillatoriales</taxon>
        <taxon>Microcoleaceae</taxon>
        <taxon>Okeania</taxon>
    </lineage>
</organism>
<feature type="transmembrane region" description="Helical" evidence="1">
    <location>
        <begin position="30"/>
        <end position="50"/>
    </location>
</feature>
<dbReference type="Proteomes" id="UP000269154">
    <property type="component" value="Unassembled WGS sequence"/>
</dbReference>
<keyword evidence="1" id="KW-0812">Transmembrane</keyword>
<feature type="transmembrane region" description="Helical" evidence="1">
    <location>
        <begin position="150"/>
        <end position="170"/>
    </location>
</feature>
<sequence>MPSPIAHSVSGYVLAKFLPQEKLKYYPSRWWSWETFYPVFVAIFADFDFLPQLITGERFHRGITHTFVFAIGFSFIVSWLISYCRKSSFKQLFLFTLVIYSSHLVLDFFTATSGSGLQLFWPFTDTYLKSAIPFFPSVHHSRGLFDVSHFIFITWELSYSILIVGILWLWKNFRSSKFIE</sequence>
<evidence type="ECO:0000256" key="1">
    <source>
        <dbReference type="SAM" id="Phobius"/>
    </source>
</evidence>
<keyword evidence="2" id="KW-0378">Hydrolase</keyword>
<dbReference type="OrthoDB" id="9794683at2"/>
<dbReference type="RefSeq" id="WP_124146956.1">
    <property type="nucleotide sequence ID" value="NZ_CAWOKI010000210.1"/>
</dbReference>
<gene>
    <name evidence="2" type="ORF">D5R40_28290</name>
</gene>
<evidence type="ECO:0000313" key="2">
    <source>
        <dbReference type="EMBL" id="RQH26232.1"/>
    </source>
</evidence>
<protein>
    <submittedName>
        <fullName evidence="2">Metal-dependent hydrolase</fullName>
    </submittedName>
</protein>
<dbReference type="AlphaFoldDB" id="A0A3N6RDW7"/>